<feature type="domain" description="NolW-like" evidence="14">
    <location>
        <begin position="333"/>
        <end position="504"/>
    </location>
</feature>
<dbReference type="PRINTS" id="PR00811">
    <property type="entry name" value="BCTERIALGSPD"/>
</dbReference>
<evidence type="ECO:0000256" key="12">
    <source>
        <dbReference type="SAM" id="SignalP"/>
    </source>
</evidence>
<feature type="domain" description="NolW-like" evidence="14">
    <location>
        <begin position="196"/>
        <end position="250"/>
    </location>
</feature>
<proteinExistence type="inferred from homology"/>
<dbReference type="OrthoDB" id="9775455at2"/>
<dbReference type="PANTHER" id="PTHR30332">
    <property type="entry name" value="PROBABLE GENERAL SECRETION PATHWAY PROTEIN D"/>
    <property type="match status" value="1"/>
</dbReference>
<evidence type="ECO:0000256" key="1">
    <source>
        <dbReference type="ARBA" id="ARBA00004442"/>
    </source>
</evidence>
<accession>A0A5D3KEZ0</accession>
<organism evidence="16 17">
    <name type="scientific">Bradyrhizobium rifense</name>
    <dbReference type="NCBI Taxonomy" id="515499"/>
    <lineage>
        <taxon>Bacteria</taxon>
        <taxon>Pseudomonadati</taxon>
        <taxon>Pseudomonadota</taxon>
        <taxon>Alphaproteobacteria</taxon>
        <taxon>Hyphomicrobiales</taxon>
        <taxon>Nitrobacteraceae</taxon>
        <taxon>Bradyrhizobium</taxon>
    </lineage>
</organism>
<evidence type="ECO:0000313" key="17">
    <source>
        <dbReference type="Proteomes" id="UP000324758"/>
    </source>
</evidence>
<evidence type="ECO:0000313" key="16">
    <source>
        <dbReference type="EMBL" id="TYL89334.1"/>
    </source>
</evidence>
<feature type="domain" description="GspD-like N0" evidence="15">
    <location>
        <begin position="100"/>
        <end position="166"/>
    </location>
</feature>
<evidence type="ECO:0000256" key="2">
    <source>
        <dbReference type="ARBA" id="ARBA00006980"/>
    </source>
</evidence>
<gene>
    <name evidence="16" type="primary">gspD</name>
    <name evidence="16" type="ORF">FXB40_36135</name>
</gene>
<reference evidence="16 17" key="1">
    <citation type="submission" date="2019-08" db="EMBL/GenBank/DDBJ databases">
        <title>Bradyrhizobium hipponensis sp. nov., a rhizobium isolated from a Lupinus angustifolius root nodule in Tunisia.</title>
        <authorList>
            <person name="Off K."/>
            <person name="Rejili M."/>
            <person name="Mars M."/>
            <person name="Brachmann A."/>
            <person name="Marin M."/>
        </authorList>
    </citation>
    <scope>NUCLEOTIDE SEQUENCE [LARGE SCALE GENOMIC DNA]</scope>
    <source>
        <strain evidence="16 17">CTAW71</strain>
    </source>
</reference>
<keyword evidence="5" id="KW-0812">Transmembrane</keyword>
<comment type="subcellular location">
    <subcellularLocation>
        <location evidence="1 10">Cell outer membrane</location>
    </subcellularLocation>
</comment>
<dbReference type="GO" id="GO:0009279">
    <property type="term" value="C:cell outer membrane"/>
    <property type="evidence" value="ECO:0007669"/>
    <property type="project" value="UniProtKB-SubCell"/>
</dbReference>
<keyword evidence="7" id="KW-0653">Protein transport</keyword>
<dbReference type="InterPro" id="IPR004846">
    <property type="entry name" value="T2SS/T3SS_dom"/>
</dbReference>
<keyword evidence="9" id="KW-0998">Cell outer membrane</keyword>
<evidence type="ECO:0000256" key="10">
    <source>
        <dbReference type="RuleBase" id="RU004004"/>
    </source>
</evidence>
<evidence type="ECO:0000256" key="8">
    <source>
        <dbReference type="ARBA" id="ARBA00023136"/>
    </source>
</evidence>
<protein>
    <submittedName>
        <fullName evidence="16">Type II secretion system protein GspD</fullName>
    </submittedName>
</protein>
<evidence type="ECO:0000259" key="13">
    <source>
        <dbReference type="Pfam" id="PF00263"/>
    </source>
</evidence>
<evidence type="ECO:0000256" key="11">
    <source>
        <dbReference type="SAM" id="MobiDB-lite"/>
    </source>
</evidence>
<dbReference type="InterPro" id="IPR050810">
    <property type="entry name" value="Bact_Secretion_Sys_Channel"/>
</dbReference>
<evidence type="ECO:0000256" key="5">
    <source>
        <dbReference type="ARBA" id="ARBA00022692"/>
    </source>
</evidence>
<dbReference type="Pfam" id="PF03958">
    <property type="entry name" value="Secretin_N"/>
    <property type="match status" value="2"/>
</dbReference>
<keyword evidence="17" id="KW-1185">Reference proteome</keyword>
<dbReference type="Pfam" id="PF00263">
    <property type="entry name" value="Secretin"/>
    <property type="match status" value="1"/>
</dbReference>
<feature type="compositionally biased region" description="Low complexity" evidence="11">
    <location>
        <begin position="375"/>
        <end position="400"/>
    </location>
</feature>
<evidence type="ECO:0000256" key="3">
    <source>
        <dbReference type="ARBA" id="ARBA00022448"/>
    </source>
</evidence>
<dbReference type="AlphaFoldDB" id="A0A5D3KEZ0"/>
<sequence>MSRTAFRIGLVLQCALICVALGSCNTVGNIAEADANKDPDVFDKVRSIDLLPRYPNQLPQRQLSTGPKAKTAIYAADPGDDTPTAVSAQAATTSTDRFELNFDNSPIASVAKIVLGDILGVGYVIDPRVQGNISLSSGRPIPKTDVVFALENALRLVGVALVRDDTGYRLMPQSDAVGVGTADAADRMTPGYGITIVPLQYVSAQTVIKLVDSFATKQGMIRADTSRNLILIQGTGSERRNAVDLVLSFDADFLKGQSVGIFPVQNSNPGPIIAELDKIVDSGEGGMTQGVIKFQSIARMNAVLAVTRKPELLSRVETWIHRLDTTNTGRSAVHVYRVKFGDAKQIARVLNDVFGGSGSSSSSSSPLDSAAGQVAPGSGMSASSSGGSALNRLSASPTGQSGSGGFGSSGRSGSGGSATTADASSSNQGSYGSSSTAAQGGGGLFDNSASGQGGGRSGPGGAGVLDGVRITADSVNNTLLIYASQEQYRTIEQTIKEVDQPQLQVAIDATIAEVTLTDDLQYGVQSYIMSRDLGLKPDTGSFGYSGASAVVAAAADVALQRAIPGFNFLVGNASTPRAVLNALHSITDVKVLSNPSVVVIDNQIATLQVGDEIPIQTGSATVLTGSNTIANTTDYRSTGIILRVVPRINANGNVRLDVEQEISNPVAASTSSSSSSTSTNTLTPTVSTRKVRSSVAVASGQTVLLAGLISDSQTKSRAGIPGLDQIPVIGEAVFGQTDKQVKRTELIIFIRPQIIRDGADAHYVAEELRTKLRGTINAIGPKQTGPTTYR</sequence>
<feature type="region of interest" description="Disordered" evidence="11">
    <location>
        <begin position="667"/>
        <end position="686"/>
    </location>
</feature>
<dbReference type="InterPro" id="IPR013356">
    <property type="entry name" value="T2SS_GspD"/>
</dbReference>
<dbReference type="InterPro" id="IPR001775">
    <property type="entry name" value="GspD/PilQ"/>
</dbReference>
<dbReference type="Pfam" id="PF21305">
    <property type="entry name" value="type_II_gspD_N0"/>
    <property type="match status" value="1"/>
</dbReference>
<evidence type="ECO:0000256" key="7">
    <source>
        <dbReference type="ARBA" id="ARBA00022927"/>
    </source>
</evidence>
<feature type="compositionally biased region" description="Gly residues" evidence="11">
    <location>
        <begin position="401"/>
        <end position="416"/>
    </location>
</feature>
<evidence type="ECO:0000256" key="6">
    <source>
        <dbReference type="ARBA" id="ARBA00022729"/>
    </source>
</evidence>
<evidence type="ECO:0000256" key="9">
    <source>
        <dbReference type="ARBA" id="ARBA00023237"/>
    </source>
</evidence>
<feature type="chain" id="PRO_5022934854" evidence="12">
    <location>
        <begin position="23"/>
        <end position="790"/>
    </location>
</feature>
<keyword evidence="8" id="KW-0472">Membrane</keyword>
<name>A0A5D3KEZ0_9BRAD</name>
<dbReference type="PANTHER" id="PTHR30332:SF25">
    <property type="entry name" value="SECRETIN XPSD"/>
    <property type="match status" value="1"/>
</dbReference>
<keyword evidence="6 12" id="KW-0732">Signal</keyword>
<dbReference type="InterPro" id="IPR049371">
    <property type="entry name" value="GspD-like_N0"/>
</dbReference>
<comment type="similarity">
    <text evidence="2">Belongs to the bacterial secretin family. GSP D subfamily.</text>
</comment>
<dbReference type="Gene3D" id="3.30.1370.120">
    <property type="match status" value="2"/>
</dbReference>
<evidence type="ECO:0000256" key="4">
    <source>
        <dbReference type="ARBA" id="ARBA00022452"/>
    </source>
</evidence>
<feature type="signal peptide" evidence="12">
    <location>
        <begin position="1"/>
        <end position="22"/>
    </location>
</feature>
<dbReference type="InterPro" id="IPR038591">
    <property type="entry name" value="NolW-like_sf"/>
</dbReference>
<keyword evidence="3 10" id="KW-0813">Transport</keyword>
<dbReference type="RefSeq" id="WP_148777047.1">
    <property type="nucleotide sequence ID" value="NZ_VSSS01000061.1"/>
</dbReference>
<dbReference type="PROSITE" id="PS51257">
    <property type="entry name" value="PROKAR_LIPOPROTEIN"/>
    <property type="match status" value="1"/>
</dbReference>
<comment type="caution">
    <text evidence="16">The sequence shown here is derived from an EMBL/GenBank/DDBJ whole genome shotgun (WGS) entry which is preliminary data.</text>
</comment>
<dbReference type="GO" id="GO:0015627">
    <property type="term" value="C:type II protein secretion system complex"/>
    <property type="evidence" value="ECO:0007669"/>
    <property type="project" value="InterPro"/>
</dbReference>
<feature type="region of interest" description="Disordered" evidence="11">
    <location>
        <begin position="357"/>
        <end position="460"/>
    </location>
</feature>
<dbReference type="EMBL" id="VSSS01000061">
    <property type="protein sequence ID" value="TYL89334.1"/>
    <property type="molecule type" value="Genomic_DNA"/>
</dbReference>
<keyword evidence="4" id="KW-1134">Transmembrane beta strand</keyword>
<evidence type="ECO:0000259" key="15">
    <source>
        <dbReference type="Pfam" id="PF21305"/>
    </source>
</evidence>
<evidence type="ECO:0000259" key="14">
    <source>
        <dbReference type="Pfam" id="PF03958"/>
    </source>
</evidence>
<dbReference type="NCBIfam" id="TIGR02517">
    <property type="entry name" value="type_II_gspD"/>
    <property type="match status" value="1"/>
</dbReference>
<feature type="domain" description="Type II/III secretion system secretin-like" evidence="13">
    <location>
        <begin position="582"/>
        <end position="756"/>
    </location>
</feature>
<dbReference type="InterPro" id="IPR005644">
    <property type="entry name" value="NolW-like"/>
</dbReference>
<dbReference type="GO" id="GO:0015628">
    <property type="term" value="P:protein secretion by the type II secretion system"/>
    <property type="evidence" value="ECO:0007669"/>
    <property type="project" value="InterPro"/>
</dbReference>
<dbReference type="Proteomes" id="UP000324758">
    <property type="component" value="Unassembled WGS sequence"/>
</dbReference>
<feature type="compositionally biased region" description="Low complexity" evidence="11">
    <location>
        <begin position="417"/>
        <end position="438"/>
    </location>
</feature>
<feature type="compositionally biased region" description="Gly residues" evidence="11">
    <location>
        <begin position="451"/>
        <end position="460"/>
    </location>
</feature>